<keyword evidence="3" id="KW-1185">Reference proteome</keyword>
<organism evidence="2 3">
    <name type="scientific">Papaver nudicaule</name>
    <name type="common">Iceland poppy</name>
    <dbReference type="NCBI Taxonomy" id="74823"/>
    <lineage>
        <taxon>Eukaryota</taxon>
        <taxon>Viridiplantae</taxon>
        <taxon>Streptophyta</taxon>
        <taxon>Embryophyta</taxon>
        <taxon>Tracheophyta</taxon>
        <taxon>Spermatophyta</taxon>
        <taxon>Magnoliopsida</taxon>
        <taxon>Ranunculales</taxon>
        <taxon>Papaveraceae</taxon>
        <taxon>Papaveroideae</taxon>
        <taxon>Papaver</taxon>
    </lineage>
</organism>
<comment type="caution">
    <text evidence="2">The sequence shown here is derived from an EMBL/GenBank/DDBJ whole genome shotgun (WGS) entry which is preliminary data.</text>
</comment>
<feature type="domain" description="Nucleoplasmin-like" evidence="1">
    <location>
        <begin position="3"/>
        <end position="106"/>
    </location>
</feature>
<dbReference type="InterPro" id="IPR041232">
    <property type="entry name" value="NPL"/>
</dbReference>
<evidence type="ECO:0000313" key="2">
    <source>
        <dbReference type="EMBL" id="MCL7035607.1"/>
    </source>
</evidence>
<dbReference type="Proteomes" id="UP001177140">
    <property type="component" value="Unassembled WGS sequence"/>
</dbReference>
<name>A0AA41SFG9_PAPNU</name>
<proteinExistence type="predicted"/>
<protein>
    <recommendedName>
        <fullName evidence="1">Nucleoplasmin-like domain-containing protein</fullName>
    </recommendedName>
</protein>
<dbReference type="Gene3D" id="2.60.120.340">
    <property type="entry name" value="Nucleoplasmin core domain"/>
    <property type="match status" value="1"/>
</dbReference>
<sequence>MAFWSIELEPDKPFTHRFDKALGRLHISQATLGKGIIFSDYDDIRRYDKECVVQCIVGDKGPFTLCTMRLDSQKHRVSLDIEFEEEDVDVVFIVNGNRYVHLTGYYLGNNHHTEGNVPRYNFS</sequence>
<evidence type="ECO:0000259" key="1">
    <source>
        <dbReference type="Pfam" id="PF17800"/>
    </source>
</evidence>
<accession>A0AA41SFG9</accession>
<dbReference type="EMBL" id="JAJJMA010158768">
    <property type="protein sequence ID" value="MCL7035607.1"/>
    <property type="molecule type" value="Genomic_DNA"/>
</dbReference>
<dbReference type="Pfam" id="PF17800">
    <property type="entry name" value="NPL"/>
    <property type="match status" value="1"/>
</dbReference>
<dbReference type="AlphaFoldDB" id="A0AA41SFG9"/>
<gene>
    <name evidence="2" type="ORF">MKW94_017817</name>
</gene>
<reference evidence="2" key="1">
    <citation type="submission" date="2022-03" db="EMBL/GenBank/DDBJ databases">
        <title>A functionally conserved STORR gene fusion in Papaver species that diverged 16.8 million years ago.</title>
        <authorList>
            <person name="Catania T."/>
        </authorList>
    </citation>
    <scope>NUCLEOTIDE SEQUENCE</scope>
    <source>
        <strain evidence="2">S-191538</strain>
    </source>
</reference>
<evidence type="ECO:0000313" key="3">
    <source>
        <dbReference type="Proteomes" id="UP001177140"/>
    </source>
</evidence>